<dbReference type="KEGG" id="bsol:FSW04_07495"/>
<evidence type="ECO:0000256" key="2">
    <source>
        <dbReference type="SAM" id="Phobius"/>
    </source>
</evidence>
<evidence type="ECO:0000313" key="4">
    <source>
        <dbReference type="Proteomes" id="UP000321805"/>
    </source>
</evidence>
<accession>A0A5B8U3I3</accession>
<feature type="region of interest" description="Disordered" evidence="1">
    <location>
        <begin position="64"/>
        <end position="108"/>
    </location>
</feature>
<dbReference type="Proteomes" id="UP000321805">
    <property type="component" value="Chromosome"/>
</dbReference>
<feature type="region of interest" description="Disordered" evidence="1">
    <location>
        <begin position="1"/>
        <end position="33"/>
    </location>
</feature>
<keyword evidence="2" id="KW-1133">Transmembrane helix</keyword>
<dbReference type="AlphaFoldDB" id="A0A5B8U3I3"/>
<organism evidence="3 4">
    <name type="scientific">Baekduia soli</name>
    <dbReference type="NCBI Taxonomy" id="496014"/>
    <lineage>
        <taxon>Bacteria</taxon>
        <taxon>Bacillati</taxon>
        <taxon>Actinomycetota</taxon>
        <taxon>Thermoleophilia</taxon>
        <taxon>Solirubrobacterales</taxon>
        <taxon>Baekduiaceae</taxon>
        <taxon>Baekduia</taxon>
    </lineage>
</organism>
<sequence length="213" mass="20588">MTDPQTTDPTLVLDDDPYADGYEEPLPPPRPRRRIVTPVTGALAAVVLVAAGFIAGVQVQKGQESSASGAPSGLRAFAAPGAGQGRQGAVPGTQAAGGDAGATPTVGTVANTRGSTLYVVTNAGTTIRVRPQKGSTVTRTTKSHASAVHPGDTVIVRGTTAADGTLKATSVTATAANAGSGLGALFGTGGGTPPGNSAAPSGAPQGFGPPPGG</sequence>
<feature type="region of interest" description="Disordered" evidence="1">
    <location>
        <begin position="183"/>
        <end position="213"/>
    </location>
</feature>
<name>A0A5B8U3I3_9ACTN</name>
<dbReference type="OrthoDB" id="5245192at2"/>
<gene>
    <name evidence="3" type="ORF">FSW04_07495</name>
</gene>
<feature type="compositionally biased region" description="Low complexity" evidence="1">
    <location>
        <begin position="1"/>
        <end position="12"/>
    </location>
</feature>
<feature type="transmembrane region" description="Helical" evidence="2">
    <location>
        <begin position="35"/>
        <end position="57"/>
    </location>
</feature>
<feature type="compositionally biased region" description="Gly residues" evidence="1">
    <location>
        <begin position="183"/>
        <end position="193"/>
    </location>
</feature>
<reference evidence="3 4" key="1">
    <citation type="journal article" date="2018" name="J. Microbiol.">
        <title>Baekduia soli gen. nov., sp. nov., a novel bacterium isolated from the soil of Baekdu Mountain and proposal of a novel family name, Baekduiaceae fam. nov.</title>
        <authorList>
            <person name="An D.S."/>
            <person name="Siddiqi M.Z."/>
            <person name="Kim K.H."/>
            <person name="Yu H.S."/>
            <person name="Im W.T."/>
        </authorList>
    </citation>
    <scope>NUCLEOTIDE SEQUENCE [LARGE SCALE GENOMIC DNA]</scope>
    <source>
        <strain evidence="3 4">BR7-21</strain>
    </source>
</reference>
<evidence type="ECO:0000256" key="1">
    <source>
        <dbReference type="SAM" id="MobiDB-lite"/>
    </source>
</evidence>
<feature type="compositionally biased region" description="Low complexity" evidence="1">
    <location>
        <begin position="75"/>
        <end position="108"/>
    </location>
</feature>
<keyword evidence="2" id="KW-0812">Transmembrane</keyword>
<feature type="compositionally biased region" description="Acidic residues" evidence="1">
    <location>
        <begin position="13"/>
        <end position="23"/>
    </location>
</feature>
<dbReference type="EMBL" id="CP042430">
    <property type="protein sequence ID" value="QEC47438.1"/>
    <property type="molecule type" value="Genomic_DNA"/>
</dbReference>
<proteinExistence type="predicted"/>
<feature type="compositionally biased region" description="Low complexity" evidence="1">
    <location>
        <begin position="194"/>
        <end position="206"/>
    </location>
</feature>
<keyword evidence="4" id="KW-1185">Reference proteome</keyword>
<protein>
    <recommendedName>
        <fullName evidence="5">DUF5666 domain-containing protein</fullName>
    </recommendedName>
</protein>
<evidence type="ECO:0000313" key="3">
    <source>
        <dbReference type="EMBL" id="QEC47438.1"/>
    </source>
</evidence>
<evidence type="ECO:0008006" key="5">
    <source>
        <dbReference type="Google" id="ProtNLM"/>
    </source>
</evidence>
<dbReference type="RefSeq" id="WP_146917889.1">
    <property type="nucleotide sequence ID" value="NZ_CP042430.1"/>
</dbReference>
<keyword evidence="2" id="KW-0472">Membrane</keyword>